<accession>A0AAV2G236</accession>
<dbReference type="SUPFAM" id="SSF81383">
    <property type="entry name" value="F-box domain"/>
    <property type="match status" value="1"/>
</dbReference>
<reference evidence="2 3" key="1">
    <citation type="submission" date="2024-04" db="EMBL/GenBank/DDBJ databases">
        <authorList>
            <person name="Fracassetti M."/>
        </authorList>
    </citation>
    <scope>NUCLEOTIDE SEQUENCE [LARGE SCALE GENOMIC DNA]</scope>
</reference>
<dbReference type="AlphaFoldDB" id="A0AAV2G236"/>
<proteinExistence type="predicted"/>
<feature type="domain" description="F-box" evidence="1">
    <location>
        <begin position="12"/>
        <end position="52"/>
    </location>
</feature>
<evidence type="ECO:0000313" key="2">
    <source>
        <dbReference type="EMBL" id="CAL1403853.1"/>
    </source>
</evidence>
<dbReference type="PANTHER" id="PTHR31639">
    <property type="entry name" value="F-BOX PROTEIN-LIKE"/>
    <property type="match status" value="1"/>
</dbReference>
<organism evidence="2 3">
    <name type="scientific">Linum trigynum</name>
    <dbReference type="NCBI Taxonomy" id="586398"/>
    <lineage>
        <taxon>Eukaryota</taxon>
        <taxon>Viridiplantae</taxon>
        <taxon>Streptophyta</taxon>
        <taxon>Embryophyta</taxon>
        <taxon>Tracheophyta</taxon>
        <taxon>Spermatophyta</taxon>
        <taxon>Magnoliopsida</taxon>
        <taxon>eudicotyledons</taxon>
        <taxon>Gunneridae</taxon>
        <taxon>Pentapetalae</taxon>
        <taxon>rosids</taxon>
        <taxon>fabids</taxon>
        <taxon>Malpighiales</taxon>
        <taxon>Linaceae</taxon>
        <taxon>Linum</taxon>
    </lineage>
</organism>
<dbReference type="Proteomes" id="UP001497516">
    <property type="component" value="Chromosome 7"/>
</dbReference>
<dbReference type="EMBL" id="OZ034820">
    <property type="protein sequence ID" value="CAL1403853.1"/>
    <property type="molecule type" value="Genomic_DNA"/>
</dbReference>
<sequence>MATRMRIGADEISSLPDNLREQILMFLPLREAAKASILSSGWRKIWTRLPKFVFDESFCQTNLEAKGQDQIAEMNKLMFKLCTVLLLHRGPLQELSLSLPILRSFPAQIDQILLFLQEKRH</sequence>
<protein>
    <recommendedName>
        <fullName evidence="1">F-box domain-containing protein</fullName>
    </recommendedName>
</protein>
<gene>
    <name evidence="2" type="ORF">LTRI10_LOCUS43756</name>
</gene>
<dbReference type="PANTHER" id="PTHR31639:SF237">
    <property type="entry name" value="F-BOX DOMAIN-CONTAINING PROTEIN"/>
    <property type="match status" value="1"/>
</dbReference>
<dbReference type="InterPro" id="IPR036047">
    <property type="entry name" value="F-box-like_dom_sf"/>
</dbReference>
<evidence type="ECO:0000259" key="1">
    <source>
        <dbReference type="Pfam" id="PF00646"/>
    </source>
</evidence>
<dbReference type="Pfam" id="PF00646">
    <property type="entry name" value="F-box"/>
    <property type="match status" value="1"/>
</dbReference>
<keyword evidence="3" id="KW-1185">Reference proteome</keyword>
<name>A0AAV2G236_9ROSI</name>
<evidence type="ECO:0000313" key="3">
    <source>
        <dbReference type="Proteomes" id="UP001497516"/>
    </source>
</evidence>
<dbReference type="InterPro" id="IPR001810">
    <property type="entry name" value="F-box_dom"/>
</dbReference>